<evidence type="ECO:0000259" key="1">
    <source>
        <dbReference type="Pfam" id="PF12146"/>
    </source>
</evidence>
<evidence type="ECO:0000313" key="3">
    <source>
        <dbReference type="Proteomes" id="UP000245771"/>
    </source>
</evidence>
<dbReference type="GO" id="GO:0016787">
    <property type="term" value="F:hydrolase activity"/>
    <property type="evidence" value="ECO:0007669"/>
    <property type="project" value="UniProtKB-KW"/>
</dbReference>
<dbReference type="GeneID" id="37021983"/>
<organism evidence="2 3">
    <name type="scientific">Meira miltonrushii</name>
    <dbReference type="NCBI Taxonomy" id="1280837"/>
    <lineage>
        <taxon>Eukaryota</taxon>
        <taxon>Fungi</taxon>
        <taxon>Dikarya</taxon>
        <taxon>Basidiomycota</taxon>
        <taxon>Ustilaginomycotina</taxon>
        <taxon>Exobasidiomycetes</taxon>
        <taxon>Exobasidiales</taxon>
        <taxon>Brachybasidiaceae</taxon>
        <taxon>Meira</taxon>
    </lineage>
</organism>
<keyword evidence="3" id="KW-1185">Reference proteome</keyword>
<dbReference type="Proteomes" id="UP000245771">
    <property type="component" value="Unassembled WGS sequence"/>
</dbReference>
<dbReference type="Gene3D" id="3.40.50.1820">
    <property type="entry name" value="alpha/beta hydrolase"/>
    <property type="match status" value="1"/>
</dbReference>
<keyword evidence="2" id="KW-0378">Hydrolase</keyword>
<accession>A0A316V519</accession>
<sequence length="323" mass="36608">MAPKASPPTLQIDNPGTRQDAPLAHIVFTHGYAEHSGRYFYNFPLFAQANISLTGYDLRGFGLSWKKHPNPRKAHGDTTRKQQLEDLEDLIKLERERLDQKYGKDRVPIYLMGHSMGGGITFAFFTRPNGEGGPSDEVKKMISGAILSSPWLKLSNPPPGILFWLAPRLLGLYRNFPWTVGVAAKEVSSDKQVQQWTEEDELVDGHVYLRTITDPLFGGIKLAEEEYKEWPSDKPIIILHGEKDPVTCSKTSKEVIEKLNASDKEYKGWPGLLHECWHEKGDVKVEFIQYIISWRSALKTDASSTASDRLQEPRECECRVVLE</sequence>
<dbReference type="OrthoDB" id="2014201at2759"/>
<feature type="domain" description="Serine aminopeptidase S33" evidence="1">
    <location>
        <begin position="22"/>
        <end position="280"/>
    </location>
</feature>
<dbReference type="InterPro" id="IPR029058">
    <property type="entry name" value="AB_hydrolase_fold"/>
</dbReference>
<protein>
    <submittedName>
        <fullName evidence="2">Alpha/beta-hydrolase</fullName>
    </submittedName>
</protein>
<name>A0A316V519_9BASI</name>
<dbReference type="EMBL" id="KZ819611">
    <property type="protein sequence ID" value="PWN31323.1"/>
    <property type="molecule type" value="Genomic_DNA"/>
</dbReference>
<dbReference type="AlphaFoldDB" id="A0A316V519"/>
<evidence type="ECO:0000313" key="2">
    <source>
        <dbReference type="EMBL" id="PWN31323.1"/>
    </source>
</evidence>
<reference evidence="2 3" key="1">
    <citation type="journal article" date="2018" name="Mol. Biol. Evol.">
        <title>Broad Genomic Sampling Reveals a Smut Pathogenic Ancestry of the Fungal Clade Ustilaginomycotina.</title>
        <authorList>
            <person name="Kijpornyongpan T."/>
            <person name="Mondo S.J."/>
            <person name="Barry K."/>
            <person name="Sandor L."/>
            <person name="Lee J."/>
            <person name="Lipzen A."/>
            <person name="Pangilinan J."/>
            <person name="LaButti K."/>
            <person name="Hainaut M."/>
            <person name="Henrissat B."/>
            <person name="Grigoriev I.V."/>
            <person name="Spatafora J.W."/>
            <person name="Aime M.C."/>
        </authorList>
    </citation>
    <scope>NUCLEOTIDE SEQUENCE [LARGE SCALE GENOMIC DNA]</scope>
    <source>
        <strain evidence="2 3">MCA 3882</strain>
    </source>
</reference>
<dbReference type="InterPro" id="IPR022742">
    <property type="entry name" value="Hydrolase_4"/>
</dbReference>
<dbReference type="Pfam" id="PF12146">
    <property type="entry name" value="Hydrolase_4"/>
    <property type="match status" value="1"/>
</dbReference>
<dbReference type="RefSeq" id="XP_025351625.1">
    <property type="nucleotide sequence ID" value="XM_025500202.1"/>
</dbReference>
<dbReference type="InterPro" id="IPR051044">
    <property type="entry name" value="MAG_DAG_Lipase"/>
</dbReference>
<proteinExistence type="predicted"/>
<dbReference type="PANTHER" id="PTHR11614">
    <property type="entry name" value="PHOSPHOLIPASE-RELATED"/>
    <property type="match status" value="1"/>
</dbReference>
<dbReference type="InParanoid" id="A0A316V519"/>
<gene>
    <name evidence="2" type="ORF">FA14DRAFT_169367</name>
</gene>
<dbReference type="SUPFAM" id="SSF53474">
    <property type="entry name" value="alpha/beta-Hydrolases"/>
    <property type="match status" value="1"/>
</dbReference>
<dbReference type="STRING" id="1280837.A0A316V519"/>
<dbReference type="FunCoup" id="A0A316V519">
    <property type="interactions" value="127"/>
</dbReference>